<feature type="compositionally biased region" description="Polar residues" evidence="1">
    <location>
        <begin position="72"/>
        <end position="88"/>
    </location>
</feature>
<comment type="caution">
    <text evidence="2">The sequence shown here is derived from an EMBL/GenBank/DDBJ whole genome shotgun (WGS) entry which is preliminary data.</text>
</comment>
<evidence type="ECO:0000313" key="3">
    <source>
        <dbReference type="EMBL" id="PKI57894.1"/>
    </source>
</evidence>
<dbReference type="EMBL" id="MTKT01000556">
    <property type="protein sequence ID" value="OWM90092.1"/>
    <property type="molecule type" value="Genomic_DNA"/>
</dbReference>
<reference evidence="2" key="2">
    <citation type="submission" date="2017-06" db="EMBL/GenBank/DDBJ databases">
        <title>The pomegranate genome and the genomics of punicalagin biosynthesis.</title>
        <authorList>
            <person name="Xu C."/>
        </authorList>
    </citation>
    <scope>NUCLEOTIDE SEQUENCE [LARGE SCALE GENOMIC DNA]</scope>
    <source>
        <tissue evidence="2">Fresh leaf</tissue>
    </source>
</reference>
<reference evidence="4" key="1">
    <citation type="journal article" date="2017" name="Plant J.">
        <title>The pomegranate (Punica granatum L.) genome and the genomics of punicalagin biosynthesis.</title>
        <authorList>
            <person name="Qin G."/>
            <person name="Xu C."/>
            <person name="Ming R."/>
            <person name="Tang H."/>
            <person name="Guyot R."/>
            <person name="Kramer E.M."/>
            <person name="Hu Y."/>
            <person name="Yi X."/>
            <person name="Qi Y."/>
            <person name="Xu X."/>
            <person name="Gao Z."/>
            <person name="Pan H."/>
            <person name="Jian J."/>
            <person name="Tian Y."/>
            <person name="Yue Z."/>
            <person name="Xu Y."/>
        </authorList>
    </citation>
    <scope>NUCLEOTIDE SEQUENCE [LARGE SCALE GENOMIC DNA]</scope>
    <source>
        <strain evidence="4">cv. Dabenzi</strain>
    </source>
</reference>
<dbReference type="AlphaFoldDB" id="A0A218Y0L8"/>
<dbReference type="Proteomes" id="UP000197138">
    <property type="component" value="Unassembled WGS sequence"/>
</dbReference>
<sequence>MINKRKAGFTKKAKERNQKSRHTTNLENSRFWHCDTIQHRITEASKGAQYGTLKIPLGAKVTNDMSGRDSETSCLSRGTPRTLTNAFSDRTPGDPIQGRANGTREQTCTHPRTTKTMEQTSDCPSEFDLVFRVDPDLKRGPLKRDLTLRAHSVES</sequence>
<evidence type="ECO:0000313" key="4">
    <source>
        <dbReference type="Proteomes" id="UP000197138"/>
    </source>
</evidence>
<feature type="region of interest" description="Disordered" evidence="1">
    <location>
        <begin position="1"/>
        <end position="26"/>
    </location>
</feature>
<feature type="region of interest" description="Disordered" evidence="1">
    <location>
        <begin position="61"/>
        <end position="121"/>
    </location>
</feature>
<evidence type="ECO:0000313" key="5">
    <source>
        <dbReference type="Proteomes" id="UP000233551"/>
    </source>
</evidence>
<reference evidence="3 5" key="3">
    <citation type="submission" date="2017-11" db="EMBL/GenBank/DDBJ databases">
        <title>De-novo sequencing of pomegranate (Punica granatum L.) genome.</title>
        <authorList>
            <person name="Akparov Z."/>
            <person name="Amiraslanov A."/>
            <person name="Hajiyeva S."/>
            <person name="Abbasov M."/>
            <person name="Kaur K."/>
            <person name="Hamwieh A."/>
            <person name="Solovyev V."/>
            <person name="Salamov A."/>
            <person name="Braich B."/>
            <person name="Kosarev P."/>
            <person name="Mahmoud A."/>
            <person name="Hajiyev E."/>
            <person name="Babayeva S."/>
            <person name="Izzatullayeva V."/>
            <person name="Mammadov A."/>
            <person name="Mammadov A."/>
            <person name="Sharifova S."/>
            <person name="Ojaghi J."/>
            <person name="Eynullazada K."/>
            <person name="Bayramov B."/>
            <person name="Abdulazimova A."/>
            <person name="Shahmuradov I."/>
        </authorList>
    </citation>
    <scope>NUCLEOTIDE SEQUENCE [LARGE SCALE GENOMIC DNA]</scope>
    <source>
        <strain evidence="3">AG2017</strain>
        <strain evidence="5">cv. AG2017</strain>
        <tissue evidence="3">Leaf</tissue>
    </source>
</reference>
<name>A0A218Y0L8_PUNGR</name>
<accession>A0A218Y0L8</accession>
<gene>
    <name evidence="2" type="ORF">CDL15_Pgr000879</name>
    <name evidence="3" type="ORF">CRG98_021733</name>
</gene>
<organism evidence="2 4">
    <name type="scientific">Punica granatum</name>
    <name type="common">Pomegranate</name>
    <dbReference type="NCBI Taxonomy" id="22663"/>
    <lineage>
        <taxon>Eukaryota</taxon>
        <taxon>Viridiplantae</taxon>
        <taxon>Streptophyta</taxon>
        <taxon>Embryophyta</taxon>
        <taxon>Tracheophyta</taxon>
        <taxon>Spermatophyta</taxon>
        <taxon>Magnoliopsida</taxon>
        <taxon>eudicotyledons</taxon>
        <taxon>Gunneridae</taxon>
        <taxon>Pentapetalae</taxon>
        <taxon>rosids</taxon>
        <taxon>malvids</taxon>
        <taxon>Myrtales</taxon>
        <taxon>Lythraceae</taxon>
        <taxon>Punica</taxon>
    </lineage>
</organism>
<evidence type="ECO:0000256" key="1">
    <source>
        <dbReference type="SAM" id="MobiDB-lite"/>
    </source>
</evidence>
<feature type="compositionally biased region" description="Basic residues" evidence="1">
    <location>
        <begin position="1"/>
        <end position="22"/>
    </location>
</feature>
<proteinExistence type="predicted"/>
<feature type="compositionally biased region" description="Polar residues" evidence="1">
    <location>
        <begin position="103"/>
        <end position="121"/>
    </location>
</feature>
<dbReference type="EMBL" id="PGOL01001479">
    <property type="protein sequence ID" value="PKI57894.1"/>
    <property type="molecule type" value="Genomic_DNA"/>
</dbReference>
<keyword evidence="5" id="KW-1185">Reference proteome</keyword>
<dbReference type="Proteomes" id="UP000233551">
    <property type="component" value="Unassembled WGS sequence"/>
</dbReference>
<evidence type="ECO:0000313" key="2">
    <source>
        <dbReference type="EMBL" id="OWM90092.1"/>
    </source>
</evidence>
<protein>
    <submittedName>
        <fullName evidence="2">Uncharacterized protein</fullName>
    </submittedName>
</protein>